<protein>
    <recommendedName>
        <fullName evidence="4">Nucleotide-diphospho-sugar transferase domain-containing protein</fullName>
    </recommendedName>
</protein>
<dbReference type="EMBL" id="MN738792">
    <property type="protein sequence ID" value="QHT37326.1"/>
    <property type="molecule type" value="Genomic_DNA"/>
</dbReference>
<dbReference type="GO" id="GO:0006487">
    <property type="term" value="P:protein N-linked glycosylation"/>
    <property type="evidence" value="ECO:0007669"/>
    <property type="project" value="TreeGrafter"/>
</dbReference>
<dbReference type="Pfam" id="PF05637">
    <property type="entry name" value="Glyco_transf_34"/>
    <property type="match status" value="1"/>
</dbReference>
<dbReference type="PANTHER" id="PTHR31306:SF4">
    <property type="entry name" value="ALPHA-1,2-GALACTOSYLTRANSFERASE"/>
    <property type="match status" value="1"/>
</dbReference>
<sequence length="210" mass="25356">MTICVVTYESRNLNYKNCFRKNHETYCNHHKYKYIAFDNYDANYPVYWMKVKIVYDLLSQYEWVIWIDSDAMFIDKNIKFPLDSKHTFIISQDKPHHKRPSKINTGVFAVQSCPDGFDFMNKWIELFKNTNWKYLNGKWSCNGVYSGIHYEQGACIELLKTLDSNSYKILPWNVLNNHPRSHRTGCCYHFCGSFGKRKLKRFLYRHWRIR</sequence>
<evidence type="ECO:0008006" key="4">
    <source>
        <dbReference type="Google" id="ProtNLM"/>
    </source>
</evidence>
<accession>A0A6C0F6A1</accession>
<dbReference type="SUPFAM" id="SSF53448">
    <property type="entry name" value="Nucleotide-diphospho-sugar transferases"/>
    <property type="match status" value="1"/>
</dbReference>
<dbReference type="InterPro" id="IPR029044">
    <property type="entry name" value="Nucleotide-diphossugar_trans"/>
</dbReference>
<dbReference type="PANTHER" id="PTHR31306">
    <property type="entry name" value="ALPHA-1,6-MANNOSYLTRANSFERASE MNN11-RELATED"/>
    <property type="match status" value="1"/>
</dbReference>
<reference evidence="3" key="1">
    <citation type="journal article" date="2020" name="Nature">
        <title>Giant virus diversity and host interactions through global metagenomics.</title>
        <authorList>
            <person name="Schulz F."/>
            <person name="Roux S."/>
            <person name="Paez-Espino D."/>
            <person name="Jungbluth S."/>
            <person name="Walsh D.A."/>
            <person name="Denef V.J."/>
            <person name="McMahon K.D."/>
            <person name="Konstantinidis K.T."/>
            <person name="Eloe-Fadrosh E.A."/>
            <person name="Kyrpides N.C."/>
            <person name="Woyke T."/>
        </authorList>
    </citation>
    <scope>NUCLEOTIDE SEQUENCE</scope>
    <source>
        <strain evidence="3">GVMAG-S-ERX555967-131</strain>
    </source>
</reference>
<name>A0A6C0F6A1_9ZZZZ</name>
<dbReference type="InterPro" id="IPR008630">
    <property type="entry name" value="Glyco_trans_34"/>
</dbReference>
<keyword evidence="1" id="KW-0328">Glycosyltransferase</keyword>
<evidence type="ECO:0000256" key="2">
    <source>
        <dbReference type="ARBA" id="ARBA00022679"/>
    </source>
</evidence>
<dbReference type="GO" id="GO:0016757">
    <property type="term" value="F:glycosyltransferase activity"/>
    <property type="evidence" value="ECO:0007669"/>
    <property type="project" value="UniProtKB-KW"/>
</dbReference>
<keyword evidence="2" id="KW-0808">Transferase</keyword>
<organism evidence="3">
    <name type="scientific">viral metagenome</name>
    <dbReference type="NCBI Taxonomy" id="1070528"/>
    <lineage>
        <taxon>unclassified sequences</taxon>
        <taxon>metagenomes</taxon>
        <taxon>organismal metagenomes</taxon>
    </lineage>
</organism>
<evidence type="ECO:0000256" key="1">
    <source>
        <dbReference type="ARBA" id="ARBA00022676"/>
    </source>
</evidence>
<dbReference type="Gene3D" id="3.90.550.10">
    <property type="entry name" value="Spore Coat Polysaccharide Biosynthesis Protein SpsA, Chain A"/>
    <property type="match status" value="1"/>
</dbReference>
<dbReference type="GO" id="GO:0000139">
    <property type="term" value="C:Golgi membrane"/>
    <property type="evidence" value="ECO:0007669"/>
    <property type="project" value="TreeGrafter"/>
</dbReference>
<evidence type="ECO:0000313" key="3">
    <source>
        <dbReference type="EMBL" id="QHT37326.1"/>
    </source>
</evidence>
<proteinExistence type="predicted"/>
<dbReference type="AlphaFoldDB" id="A0A6C0F6A1"/>